<gene>
    <name evidence="9" type="ORF">HMPREF9021_01818</name>
</gene>
<comment type="subcellular location">
    <subcellularLocation>
        <location evidence="1">Cell membrane</location>
        <topology evidence="1">Multi-pass membrane protein</topology>
    </subcellularLocation>
</comment>
<dbReference type="HOGENOM" id="CLU_064906_2_1_4"/>
<feature type="transmembrane region" description="Helical" evidence="7">
    <location>
        <begin position="159"/>
        <end position="176"/>
    </location>
</feature>
<evidence type="ECO:0000256" key="7">
    <source>
        <dbReference type="SAM" id="Phobius"/>
    </source>
</evidence>
<proteinExistence type="inferred from homology"/>
<dbReference type="STRING" id="641147.HMPREF9021_01818"/>
<evidence type="ECO:0000256" key="3">
    <source>
        <dbReference type="ARBA" id="ARBA00022475"/>
    </source>
</evidence>
<feature type="transmembrane region" description="Helical" evidence="7">
    <location>
        <begin position="73"/>
        <end position="93"/>
    </location>
</feature>
<name>V9HL90_9NEIS</name>
<reference evidence="9 10" key="2">
    <citation type="submission" date="2011-10" db="EMBL/GenBank/DDBJ databases">
        <title>The Genome Sequence of Simonsiella muelleri ATCC 29453.</title>
        <authorList>
            <consortium name="The Broad Institute Genome Sequencing Platform"/>
            <consortium name="The Broad Institute Genome Sequencing Center for Infectious Disease"/>
            <person name="Earl A."/>
            <person name="Ward D."/>
            <person name="Feldgarden M."/>
            <person name="Gevers D."/>
            <person name="Izard J."/>
            <person name="Baranova O.V."/>
            <person name="Blanton J.M."/>
            <person name="Tanner A.C."/>
            <person name="Dewhirst F."/>
            <person name="Young S.K."/>
            <person name="Zeng Q."/>
            <person name="Gargeya S."/>
            <person name="Fitzgerald M."/>
            <person name="Haas B."/>
            <person name="Abouelleil A."/>
            <person name="Alvarado L."/>
            <person name="Arachchi H.M."/>
            <person name="Berlin A."/>
            <person name="Brown A."/>
            <person name="Chapman S.B."/>
            <person name="Chen Z."/>
            <person name="Dunbar C."/>
            <person name="Freedman E."/>
            <person name="Gearin G."/>
            <person name="Goldberg J."/>
            <person name="Griggs A."/>
            <person name="Gujja S."/>
            <person name="Heiman D."/>
            <person name="Howarth C."/>
            <person name="Larson L."/>
            <person name="Lui A."/>
            <person name="MacDonald P.J.P."/>
            <person name="Montmayeur A."/>
            <person name="Murphy C."/>
            <person name="Neiman D."/>
            <person name="Pearson M."/>
            <person name="Priest M."/>
            <person name="Roberts A."/>
            <person name="Saif S."/>
            <person name="Shea T."/>
            <person name="Shenoy N."/>
            <person name="Sisk P."/>
            <person name="Stolte C."/>
            <person name="Sykes S."/>
            <person name="Wortman J."/>
            <person name="Nusbaum C."/>
            <person name="Birren B."/>
        </authorList>
    </citation>
    <scope>NUCLEOTIDE SEQUENCE [LARGE SCALE GENOMIC DNA]</scope>
    <source>
        <strain evidence="9 10">ATCC 29453</strain>
    </source>
</reference>
<dbReference type="PANTHER" id="PTHR30506:SF3">
    <property type="entry name" value="UPF0126 INNER MEMBRANE PROTEIN YADS-RELATED"/>
    <property type="match status" value="1"/>
</dbReference>
<dbReference type="PANTHER" id="PTHR30506">
    <property type="entry name" value="INNER MEMBRANE PROTEIN"/>
    <property type="match status" value="1"/>
</dbReference>
<evidence type="ECO:0000256" key="1">
    <source>
        <dbReference type="ARBA" id="ARBA00004651"/>
    </source>
</evidence>
<dbReference type="Pfam" id="PF03458">
    <property type="entry name" value="Gly_transporter"/>
    <property type="match status" value="2"/>
</dbReference>
<dbReference type="AlphaFoldDB" id="V9HL90"/>
<dbReference type="eggNOG" id="COG2860">
    <property type="taxonomic scope" value="Bacteria"/>
</dbReference>
<feature type="transmembrane region" description="Helical" evidence="7">
    <location>
        <begin position="40"/>
        <end position="61"/>
    </location>
</feature>
<dbReference type="RefSeq" id="WP_002642772.1">
    <property type="nucleotide sequence ID" value="NZ_CP019448.1"/>
</dbReference>
<sequence length="216" mass="24209">MMDISQTLPTSSIIYALDMVGVAACTAAATMLAKRLQFDIFGAFFVSFLGSVGGGTLRDLLLNRHPIFWLHDLNYLYFIMVLSTIIQIFYHFLDKLDKSLRWFDALGLAAFTVIGVQAALSRGMSAPIVMLMGAVTAIIGGVLRDIVCRQIPLVLQKEIYITASLLGSVYYLLLLHTDVSEWVRSVTTLLLIFVIRMLAVYRGWNLPDLTWKPKKR</sequence>
<dbReference type="InterPro" id="IPR005115">
    <property type="entry name" value="Gly_transporter"/>
</dbReference>
<evidence type="ECO:0000256" key="2">
    <source>
        <dbReference type="ARBA" id="ARBA00008193"/>
    </source>
</evidence>
<dbReference type="GO" id="GO:0005886">
    <property type="term" value="C:plasma membrane"/>
    <property type="evidence" value="ECO:0007669"/>
    <property type="project" value="UniProtKB-SubCell"/>
</dbReference>
<accession>V9HL90</accession>
<comment type="caution">
    <text evidence="9">The sequence shown here is derived from an EMBL/GenBank/DDBJ whole genome shotgun (WGS) entry which is preliminary data.</text>
</comment>
<keyword evidence="3" id="KW-1003">Cell membrane</keyword>
<keyword evidence="6 7" id="KW-0472">Membrane</keyword>
<feature type="domain" description="Glycine transporter" evidence="8">
    <location>
        <begin position="102"/>
        <end position="174"/>
    </location>
</feature>
<keyword evidence="5 7" id="KW-1133">Transmembrane helix</keyword>
<dbReference type="EMBL" id="ADCY02000053">
    <property type="protein sequence ID" value="EFG30321.2"/>
    <property type="molecule type" value="Genomic_DNA"/>
</dbReference>
<dbReference type="Proteomes" id="UP000017813">
    <property type="component" value="Unassembled WGS sequence"/>
</dbReference>
<feature type="transmembrane region" description="Helical" evidence="7">
    <location>
        <begin position="126"/>
        <end position="147"/>
    </location>
</feature>
<evidence type="ECO:0000259" key="8">
    <source>
        <dbReference type="Pfam" id="PF03458"/>
    </source>
</evidence>
<evidence type="ECO:0000256" key="6">
    <source>
        <dbReference type="ARBA" id="ARBA00023136"/>
    </source>
</evidence>
<feature type="domain" description="Glycine transporter" evidence="8">
    <location>
        <begin position="16"/>
        <end position="90"/>
    </location>
</feature>
<evidence type="ECO:0000313" key="10">
    <source>
        <dbReference type="Proteomes" id="UP000017813"/>
    </source>
</evidence>
<dbReference type="OrthoDB" id="9791874at2"/>
<feature type="transmembrane region" description="Helical" evidence="7">
    <location>
        <begin position="100"/>
        <end position="120"/>
    </location>
</feature>
<feature type="transmembrane region" description="Helical" evidence="7">
    <location>
        <begin position="182"/>
        <end position="204"/>
    </location>
</feature>
<keyword evidence="10" id="KW-1185">Reference proteome</keyword>
<organism evidence="9 10">
    <name type="scientific">Simonsiella muelleri ATCC 29453</name>
    <dbReference type="NCBI Taxonomy" id="641147"/>
    <lineage>
        <taxon>Bacteria</taxon>
        <taxon>Pseudomonadati</taxon>
        <taxon>Pseudomonadota</taxon>
        <taxon>Betaproteobacteria</taxon>
        <taxon>Neisseriales</taxon>
        <taxon>Neisseriaceae</taxon>
        <taxon>Simonsiella</taxon>
    </lineage>
</organism>
<evidence type="ECO:0000313" key="9">
    <source>
        <dbReference type="EMBL" id="EFG30321.2"/>
    </source>
</evidence>
<keyword evidence="4 7" id="KW-0812">Transmembrane</keyword>
<comment type="similarity">
    <text evidence="2">Belongs to the UPF0126 family.</text>
</comment>
<feature type="transmembrane region" description="Helical" evidence="7">
    <location>
        <begin position="12"/>
        <end position="33"/>
    </location>
</feature>
<evidence type="ECO:0000256" key="5">
    <source>
        <dbReference type="ARBA" id="ARBA00022989"/>
    </source>
</evidence>
<protein>
    <recommendedName>
        <fullName evidence="8">Glycine transporter domain-containing protein</fullName>
    </recommendedName>
</protein>
<reference evidence="9 10" key="1">
    <citation type="submission" date="2010-03" db="EMBL/GenBank/DDBJ databases">
        <authorList>
            <consortium name="The Broad Institute Genome Sequencing Platform"/>
            <person name="Ward D."/>
            <person name="Earl A."/>
            <person name="Feldgarden M."/>
            <person name="Gevers D."/>
            <person name="Young S."/>
            <person name="Zeng Q."/>
            <person name="Koehrsen M."/>
            <person name="Alvarado L."/>
            <person name="Berlin A.M."/>
            <person name="Borenstein D."/>
            <person name="Chapman S.B."/>
            <person name="Chen Z."/>
            <person name="Engels R."/>
            <person name="Freedman E."/>
            <person name="Gellesch M."/>
            <person name="Goldberg J."/>
            <person name="Griggs A."/>
            <person name="Gujja S."/>
            <person name="Heilman E.R."/>
            <person name="Heiman D.I."/>
            <person name="Hepburn T.A."/>
            <person name="Howarth C."/>
            <person name="Jen D."/>
            <person name="Larson L."/>
            <person name="Mehta T."/>
            <person name="Park D."/>
            <person name="Pearson M."/>
            <person name="Richards J."/>
            <person name="Roberts A."/>
            <person name="Saif S."/>
            <person name="Shea T.D."/>
            <person name="Shenoy N."/>
            <person name="Sisk P."/>
            <person name="Stolte C."/>
            <person name="Sykes S.N."/>
            <person name="Walk T."/>
            <person name="White J."/>
            <person name="Yandava C."/>
            <person name="Izard J."/>
            <person name="Baranova O.V."/>
            <person name="Blanton J.M."/>
            <person name="Tanner A.C."/>
            <person name="Dewhirst F."/>
            <person name="Haas B."/>
            <person name="Nusbaum C."/>
            <person name="Birren B."/>
        </authorList>
    </citation>
    <scope>NUCLEOTIDE SEQUENCE [LARGE SCALE GENOMIC DNA]</scope>
    <source>
        <strain evidence="9 10">ATCC 29453</strain>
    </source>
</reference>
<evidence type="ECO:0000256" key="4">
    <source>
        <dbReference type="ARBA" id="ARBA00022692"/>
    </source>
</evidence>